<comment type="caution">
    <text evidence="1">The sequence shown here is derived from an EMBL/GenBank/DDBJ whole genome shotgun (WGS) entry which is preliminary data.</text>
</comment>
<organism evidence="1 2">
    <name type="scientific">Candidatus Marsarchaeota G2 archaeon BE_D</name>
    <dbReference type="NCBI Taxonomy" id="1978158"/>
    <lineage>
        <taxon>Archaea</taxon>
        <taxon>Candidatus Marsarchaeota</taxon>
        <taxon>Candidatus Marsarchaeota group 2</taxon>
    </lineage>
</organism>
<dbReference type="EMBL" id="NEXF01000227">
    <property type="protein sequence ID" value="PSO07565.1"/>
    <property type="molecule type" value="Genomic_DNA"/>
</dbReference>
<dbReference type="Proteomes" id="UP000242015">
    <property type="component" value="Unassembled WGS sequence"/>
</dbReference>
<name>A0A2R6C9I6_9ARCH</name>
<evidence type="ECO:0000313" key="2">
    <source>
        <dbReference type="Proteomes" id="UP000242015"/>
    </source>
</evidence>
<gene>
    <name evidence="1" type="ORF">B9Q04_10235</name>
</gene>
<protein>
    <submittedName>
        <fullName evidence="1">Uncharacterized protein</fullName>
    </submittedName>
</protein>
<evidence type="ECO:0000313" key="1">
    <source>
        <dbReference type="EMBL" id="PSO07565.1"/>
    </source>
</evidence>
<dbReference type="AlphaFoldDB" id="A0A2R6C9I6"/>
<proteinExistence type="predicted"/>
<reference evidence="1 2" key="1">
    <citation type="submission" date="2017-04" db="EMBL/GenBank/DDBJ databases">
        <title>Novel microbial lineages endemic to geothermal iron-oxide mats fill important gaps in the evolutionary history of Archaea.</title>
        <authorList>
            <person name="Jay Z.J."/>
            <person name="Beam J.P."/>
            <person name="Dlakic M."/>
            <person name="Rusch D.B."/>
            <person name="Kozubal M.A."/>
            <person name="Inskeep W.P."/>
        </authorList>
    </citation>
    <scope>NUCLEOTIDE SEQUENCE [LARGE SCALE GENOMIC DNA]</scope>
    <source>
        <strain evidence="1">BE_D</strain>
    </source>
</reference>
<sequence length="76" mass="8524">MKVCRKGHWKPQSPVRKGGAVYFLLNLGRFKLGPSIVTHSHNDVFPKRHSNSVRLVVAQIQLLPYVFAGGSRLQAE</sequence>
<accession>A0A2R6C9I6</accession>